<protein>
    <submittedName>
        <fullName evidence="1">Uncharacterized protein</fullName>
    </submittedName>
</protein>
<dbReference type="HOGENOM" id="CLU_3112585_0_0_1"/>
<reference evidence="1" key="1">
    <citation type="journal article" date="2013" name="Nat. Commun.">
        <title>Whole-genome sequencing of Oryza brachyantha reveals mechanisms underlying Oryza genome evolution.</title>
        <authorList>
            <person name="Chen J."/>
            <person name="Huang Q."/>
            <person name="Gao D."/>
            <person name="Wang J."/>
            <person name="Lang Y."/>
            <person name="Liu T."/>
            <person name="Li B."/>
            <person name="Bai Z."/>
            <person name="Luis Goicoechea J."/>
            <person name="Liang C."/>
            <person name="Chen C."/>
            <person name="Zhang W."/>
            <person name="Sun S."/>
            <person name="Liao Y."/>
            <person name="Zhang X."/>
            <person name="Yang L."/>
            <person name="Song C."/>
            <person name="Wang M."/>
            <person name="Shi J."/>
            <person name="Liu G."/>
            <person name="Liu J."/>
            <person name="Zhou H."/>
            <person name="Zhou W."/>
            <person name="Yu Q."/>
            <person name="An N."/>
            <person name="Chen Y."/>
            <person name="Cai Q."/>
            <person name="Wang B."/>
            <person name="Liu B."/>
            <person name="Min J."/>
            <person name="Huang Y."/>
            <person name="Wu H."/>
            <person name="Li Z."/>
            <person name="Zhang Y."/>
            <person name="Yin Y."/>
            <person name="Song W."/>
            <person name="Jiang J."/>
            <person name="Jackson S.A."/>
            <person name="Wing R.A."/>
            <person name="Wang J."/>
            <person name="Chen M."/>
        </authorList>
    </citation>
    <scope>NUCLEOTIDE SEQUENCE [LARGE SCALE GENOMIC DNA]</scope>
    <source>
        <strain evidence="1">cv. IRGC 101232</strain>
    </source>
</reference>
<organism evidence="1">
    <name type="scientific">Oryza brachyantha</name>
    <name type="common">malo sina</name>
    <dbReference type="NCBI Taxonomy" id="4533"/>
    <lineage>
        <taxon>Eukaryota</taxon>
        <taxon>Viridiplantae</taxon>
        <taxon>Streptophyta</taxon>
        <taxon>Embryophyta</taxon>
        <taxon>Tracheophyta</taxon>
        <taxon>Spermatophyta</taxon>
        <taxon>Magnoliopsida</taxon>
        <taxon>Liliopsida</taxon>
        <taxon>Poales</taxon>
        <taxon>Poaceae</taxon>
        <taxon>BOP clade</taxon>
        <taxon>Oryzoideae</taxon>
        <taxon>Oryzeae</taxon>
        <taxon>Oryzinae</taxon>
        <taxon>Oryza</taxon>
    </lineage>
</organism>
<dbReference type="Proteomes" id="UP000006038">
    <property type="component" value="Chromosome 12"/>
</dbReference>
<dbReference type="EnsemblPlants" id="OB12G23400.1">
    <property type="protein sequence ID" value="OB12G23400.1"/>
    <property type="gene ID" value="OB12G23400"/>
</dbReference>
<reference evidence="1" key="2">
    <citation type="submission" date="2013-04" db="UniProtKB">
        <authorList>
            <consortium name="EnsemblPlants"/>
        </authorList>
    </citation>
    <scope>IDENTIFICATION</scope>
</reference>
<sequence length="51" mass="5871">WPHLSATQCQAIKPQELKISPWKNKQALRTCGSVQGWCFFFCNIFCPSDLL</sequence>
<dbReference type="AlphaFoldDB" id="J3NED2"/>
<dbReference type="Gramene" id="OB12G23400.1">
    <property type="protein sequence ID" value="OB12G23400.1"/>
    <property type="gene ID" value="OB12G23400"/>
</dbReference>
<keyword evidence="2" id="KW-1185">Reference proteome</keyword>
<accession>J3NED2</accession>
<evidence type="ECO:0000313" key="1">
    <source>
        <dbReference type="EnsemblPlants" id="OB12G23400.1"/>
    </source>
</evidence>
<proteinExistence type="predicted"/>
<evidence type="ECO:0000313" key="2">
    <source>
        <dbReference type="Proteomes" id="UP000006038"/>
    </source>
</evidence>
<name>J3NED2_ORYBR</name>